<feature type="transmembrane region" description="Helical" evidence="1">
    <location>
        <begin position="481"/>
        <end position="499"/>
    </location>
</feature>
<keyword evidence="1" id="KW-0472">Membrane</keyword>
<dbReference type="AlphaFoldDB" id="A0A7G9WAG7"/>
<dbReference type="KEGG" id="acae:HYG86_13275"/>
<reference evidence="3 4" key="1">
    <citation type="submission" date="2020-07" db="EMBL/GenBank/DDBJ databases">
        <title>Alkalicella. sp. LB2 genome.</title>
        <authorList>
            <person name="Postec A."/>
            <person name="Quemeneur M."/>
        </authorList>
    </citation>
    <scope>NUCLEOTIDE SEQUENCE [LARGE SCALE GENOMIC DNA]</scope>
    <source>
        <strain evidence="3 4">LB2</strain>
    </source>
</reference>
<feature type="chain" id="PRO_5028973309" evidence="2">
    <location>
        <begin position="22"/>
        <end position="533"/>
    </location>
</feature>
<dbReference type="RefSeq" id="WP_213166087.1">
    <property type="nucleotide sequence ID" value="NZ_CP058559.1"/>
</dbReference>
<feature type="transmembrane region" description="Helical" evidence="1">
    <location>
        <begin position="456"/>
        <end position="475"/>
    </location>
</feature>
<evidence type="ECO:0000256" key="2">
    <source>
        <dbReference type="SAM" id="SignalP"/>
    </source>
</evidence>
<evidence type="ECO:0000313" key="3">
    <source>
        <dbReference type="EMBL" id="QNO15679.1"/>
    </source>
</evidence>
<evidence type="ECO:0000313" key="4">
    <source>
        <dbReference type="Proteomes" id="UP000516160"/>
    </source>
</evidence>
<protein>
    <submittedName>
        <fullName evidence="3">Uncharacterized protein</fullName>
    </submittedName>
</protein>
<keyword evidence="4" id="KW-1185">Reference proteome</keyword>
<evidence type="ECO:0000256" key="1">
    <source>
        <dbReference type="SAM" id="Phobius"/>
    </source>
</evidence>
<dbReference type="EMBL" id="CP058559">
    <property type="protein sequence ID" value="QNO15679.1"/>
    <property type="molecule type" value="Genomic_DNA"/>
</dbReference>
<dbReference type="Proteomes" id="UP000516160">
    <property type="component" value="Chromosome"/>
</dbReference>
<sequence length="533" mass="60414">MKKIIGLALILILVFSSISFATTSAFWPEGWSDVEQIGSYSRTLGQVQWVQIDDTMHFLSTKDKDDELVFQLKSYSLVDAKVVGEIDLFSTSRGIQDVKLYIDDEYISVIWVDLDNNLNQFVYDIISEKGETKHIYRGHRNIYTPFVTRIGDSWHFFWSQVFEGSTNILHGSVDSNGNFTRDENVFLGNDVLNRVEDIKMHDGLLYISWVGDGSQRGLAGLVNVFLSIFDGTQITQTEHIVQFTGESSGKPRLTLINDELQIFYEYVSASTLSGQKFFNISIVGIGDDSEQTISIPSNTGFSIEGDDSDILKLVTTRFVGNNTELFYYKYNNKTQLQEQTRLTYSSKTYSNPILVSYDGYEFIFYDEGMVRNKSLLVINNKFEGTPTVWRELGVDEENVLASLIYNLTSNLMMAALFSFYGTIFAAGIWAVFALLRKFKVLSGASENWKSNLLQSIVACLAMTYTMDSFLVGYNHQMFTPFQVYASIAAIALIIVPISLSKLRYEDVSLPLAILGYTMIYIMMFMHISIISFV</sequence>
<keyword evidence="2" id="KW-0732">Signal</keyword>
<feature type="signal peptide" evidence="2">
    <location>
        <begin position="1"/>
        <end position="21"/>
    </location>
</feature>
<proteinExistence type="predicted"/>
<feature type="transmembrane region" description="Helical" evidence="1">
    <location>
        <begin position="411"/>
        <end position="435"/>
    </location>
</feature>
<keyword evidence="1" id="KW-1133">Transmembrane helix</keyword>
<keyword evidence="1" id="KW-0812">Transmembrane</keyword>
<feature type="transmembrane region" description="Helical" evidence="1">
    <location>
        <begin position="511"/>
        <end position="532"/>
    </location>
</feature>
<accession>A0A7G9WAG7</accession>
<name>A0A7G9WAG7_ALKCA</name>
<organism evidence="3 4">
    <name type="scientific">Alkalicella caledoniensis</name>
    <dbReference type="NCBI Taxonomy" id="2731377"/>
    <lineage>
        <taxon>Bacteria</taxon>
        <taxon>Bacillati</taxon>
        <taxon>Bacillota</taxon>
        <taxon>Clostridia</taxon>
        <taxon>Eubacteriales</taxon>
        <taxon>Proteinivoracaceae</taxon>
        <taxon>Alkalicella</taxon>
    </lineage>
</organism>
<gene>
    <name evidence="3" type="ORF">HYG86_13275</name>
</gene>